<organism evidence="1 2">
    <name type="scientific">Bimuria novae-zelandiae CBS 107.79</name>
    <dbReference type="NCBI Taxonomy" id="1447943"/>
    <lineage>
        <taxon>Eukaryota</taxon>
        <taxon>Fungi</taxon>
        <taxon>Dikarya</taxon>
        <taxon>Ascomycota</taxon>
        <taxon>Pezizomycotina</taxon>
        <taxon>Dothideomycetes</taxon>
        <taxon>Pleosporomycetidae</taxon>
        <taxon>Pleosporales</taxon>
        <taxon>Massarineae</taxon>
        <taxon>Didymosphaeriaceae</taxon>
        <taxon>Bimuria</taxon>
    </lineage>
</organism>
<keyword evidence="2" id="KW-1185">Reference proteome</keyword>
<name>A0A6A5V9C2_9PLEO</name>
<sequence length="68" mass="7945">MWAERTNKHLVRILFDSLAALGITNTYRQLGTVTNKYCFTLYTIVFRQPTFCQQFSNNGISGKDLKFY</sequence>
<dbReference type="Proteomes" id="UP000800036">
    <property type="component" value="Unassembled WGS sequence"/>
</dbReference>
<dbReference type="EMBL" id="ML976681">
    <property type="protein sequence ID" value="KAF1973260.1"/>
    <property type="molecule type" value="Genomic_DNA"/>
</dbReference>
<evidence type="ECO:0000313" key="1">
    <source>
        <dbReference type="EMBL" id="KAF1973260.1"/>
    </source>
</evidence>
<evidence type="ECO:0000313" key="2">
    <source>
        <dbReference type="Proteomes" id="UP000800036"/>
    </source>
</evidence>
<protein>
    <submittedName>
        <fullName evidence="1">Uncharacterized protein</fullName>
    </submittedName>
</protein>
<proteinExistence type="predicted"/>
<dbReference type="AlphaFoldDB" id="A0A6A5V9C2"/>
<gene>
    <name evidence="1" type="ORF">BU23DRAFT_554240</name>
</gene>
<reference evidence="1" key="1">
    <citation type="journal article" date="2020" name="Stud. Mycol.">
        <title>101 Dothideomycetes genomes: a test case for predicting lifestyles and emergence of pathogens.</title>
        <authorList>
            <person name="Haridas S."/>
            <person name="Albert R."/>
            <person name="Binder M."/>
            <person name="Bloem J."/>
            <person name="Labutti K."/>
            <person name="Salamov A."/>
            <person name="Andreopoulos B."/>
            <person name="Baker S."/>
            <person name="Barry K."/>
            <person name="Bills G."/>
            <person name="Bluhm B."/>
            <person name="Cannon C."/>
            <person name="Castanera R."/>
            <person name="Culley D."/>
            <person name="Daum C."/>
            <person name="Ezra D."/>
            <person name="Gonzalez J."/>
            <person name="Henrissat B."/>
            <person name="Kuo A."/>
            <person name="Liang C."/>
            <person name="Lipzen A."/>
            <person name="Lutzoni F."/>
            <person name="Magnuson J."/>
            <person name="Mondo S."/>
            <person name="Nolan M."/>
            <person name="Ohm R."/>
            <person name="Pangilinan J."/>
            <person name="Park H.-J."/>
            <person name="Ramirez L."/>
            <person name="Alfaro M."/>
            <person name="Sun H."/>
            <person name="Tritt A."/>
            <person name="Yoshinaga Y."/>
            <person name="Zwiers L.-H."/>
            <person name="Turgeon B."/>
            <person name="Goodwin S."/>
            <person name="Spatafora J."/>
            <person name="Crous P."/>
            <person name="Grigoriev I."/>
        </authorList>
    </citation>
    <scope>NUCLEOTIDE SEQUENCE</scope>
    <source>
        <strain evidence="1">CBS 107.79</strain>
    </source>
</reference>
<accession>A0A6A5V9C2</accession>